<dbReference type="InterPro" id="IPR029033">
    <property type="entry name" value="His_PPase_superfam"/>
</dbReference>
<dbReference type="SUPFAM" id="SSF53254">
    <property type="entry name" value="Phosphoglycerate mutase-like"/>
    <property type="match status" value="1"/>
</dbReference>
<protein>
    <submittedName>
        <fullName evidence="2">Unannotated protein</fullName>
    </submittedName>
</protein>
<name>A0A6J7GI42_9ZZZZ</name>
<reference evidence="2" key="1">
    <citation type="submission" date="2020-05" db="EMBL/GenBank/DDBJ databases">
        <authorList>
            <person name="Chiriac C."/>
            <person name="Salcher M."/>
            <person name="Ghai R."/>
            <person name="Kavagutti S V."/>
        </authorList>
    </citation>
    <scope>NUCLEOTIDE SEQUENCE</scope>
</reference>
<sequence length="162" mass="17996">MPELLLARHAKSDWPVGLDDHERPLLQRGRRDAHALGVWLSAKAGTIDRVVVSTSTRTRETWEIASSHVETELICEFTDDIYEADWRELLAVARVSGEAQRTLLIGHNPGLEDLATRLSVNSLPAMQEKFPTSAVARLSFSGEWPQLAEGSAELLEFVVPRG</sequence>
<dbReference type="PANTHER" id="PTHR20935">
    <property type="entry name" value="PHOSPHOGLYCERATE MUTASE-RELATED"/>
    <property type="match status" value="1"/>
</dbReference>
<dbReference type="PANTHER" id="PTHR20935:SF1">
    <property type="entry name" value="SLL1549 PROTEIN"/>
    <property type="match status" value="1"/>
</dbReference>
<dbReference type="Gene3D" id="3.40.50.1240">
    <property type="entry name" value="Phosphoglycerate mutase-like"/>
    <property type="match status" value="1"/>
</dbReference>
<keyword evidence="1" id="KW-0378">Hydrolase</keyword>
<gene>
    <name evidence="2" type="ORF">UFOPK3610_00235</name>
</gene>
<dbReference type="EMBL" id="CAFBMR010000004">
    <property type="protein sequence ID" value="CAB4903019.1"/>
    <property type="molecule type" value="Genomic_DNA"/>
</dbReference>
<dbReference type="AlphaFoldDB" id="A0A6J7GI42"/>
<dbReference type="GO" id="GO:0016787">
    <property type="term" value="F:hydrolase activity"/>
    <property type="evidence" value="ECO:0007669"/>
    <property type="project" value="UniProtKB-KW"/>
</dbReference>
<dbReference type="CDD" id="cd07067">
    <property type="entry name" value="HP_PGM_like"/>
    <property type="match status" value="1"/>
</dbReference>
<dbReference type="SMART" id="SM00855">
    <property type="entry name" value="PGAM"/>
    <property type="match status" value="1"/>
</dbReference>
<dbReference type="Pfam" id="PF00300">
    <property type="entry name" value="His_Phos_1"/>
    <property type="match status" value="1"/>
</dbReference>
<evidence type="ECO:0000313" key="2">
    <source>
        <dbReference type="EMBL" id="CAB4903019.1"/>
    </source>
</evidence>
<evidence type="ECO:0000256" key="1">
    <source>
        <dbReference type="ARBA" id="ARBA00022801"/>
    </source>
</evidence>
<dbReference type="InterPro" id="IPR051021">
    <property type="entry name" value="Mito_Ser/Thr_phosphatase"/>
</dbReference>
<organism evidence="2">
    <name type="scientific">freshwater metagenome</name>
    <dbReference type="NCBI Taxonomy" id="449393"/>
    <lineage>
        <taxon>unclassified sequences</taxon>
        <taxon>metagenomes</taxon>
        <taxon>ecological metagenomes</taxon>
    </lineage>
</organism>
<dbReference type="InterPro" id="IPR013078">
    <property type="entry name" value="His_Pase_superF_clade-1"/>
</dbReference>
<proteinExistence type="predicted"/>
<accession>A0A6J7GI42</accession>